<keyword evidence="7" id="KW-1185">Reference proteome</keyword>
<accession>A0A075ACW3</accession>
<feature type="compositionally biased region" description="Polar residues" evidence="5">
    <location>
        <begin position="521"/>
        <end position="542"/>
    </location>
</feature>
<dbReference type="Gene3D" id="1.25.40.20">
    <property type="entry name" value="Ankyrin repeat-containing domain"/>
    <property type="match status" value="2"/>
</dbReference>
<protein>
    <submittedName>
        <fullName evidence="6">Uncharacterized protein</fullName>
    </submittedName>
</protein>
<dbReference type="Pfam" id="PF00023">
    <property type="entry name" value="Ank"/>
    <property type="match status" value="1"/>
</dbReference>
<feature type="compositionally biased region" description="Acidic residues" evidence="5">
    <location>
        <begin position="1073"/>
        <end position="1088"/>
    </location>
</feature>
<feature type="compositionally biased region" description="Polar residues" evidence="5">
    <location>
        <begin position="667"/>
        <end position="680"/>
    </location>
</feature>
<feature type="compositionally biased region" description="Polar residues" evidence="5">
    <location>
        <begin position="630"/>
        <end position="644"/>
    </location>
</feature>
<proteinExistence type="predicted"/>
<keyword evidence="2 3" id="KW-0040">ANK repeat</keyword>
<feature type="compositionally biased region" description="Polar residues" evidence="5">
    <location>
        <begin position="1222"/>
        <end position="1241"/>
    </location>
</feature>
<dbReference type="Proteomes" id="UP000054324">
    <property type="component" value="Unassembled WGS sequence"/>
</dbReference>
<dbReference type="PANTHER" id="PTHR24173:SF74">
    <property type="entry name" value="ANKYRIN REPEAT DOMAIN-CONTAINING PROTEIN 16"/>
    <property type="match status" value="1"/>
</dbReference>
<organism evidence="6 7">
    <name type="scientific">Opisthorchis viverrini</name>
    <name type="common">Southeast Asian liver fluke</name>
    <dbReference type="NCBI Taxonomy" id="6198"/>
    <lineage>
        <taxon>Eukaryota</taxon>
        <taxon>Metazoa</taxon>
        <taxon>Spiralia</taxon>
        <taxon>Lophotrochozoa</taxon>
        <taxon>Platyhelminthes</taxon>
        <taxon>Trematoda</taxon>
        <taxon>Digenea</taxon>
        <taxon>Opisthorchiida</taxon>
        <taxon>Opisthorchiata</taxon>
        <taxon>Opisthorchiidae</taxon>
        <taxon>Opisthorchis</taxon>
    </lineage>
</organism>
<dbReference type="STRING" id="6198.A0A075ACW3"/>
<feature type="repeat" description="ANK" evidence="3">
    <location>
        <begin position="210"/>
        <end position="242"/>
    </location>
</feature>
<feature type="region of interest" description="Disordered" evidence="5">
    <location>
        <begin position="797"/>
        <end position="827"/>
    </location>
</feature>
<dbReference type="GeneID" id="20314507"/>
<feature type="compositionally biased region" description="Polar residues" evidence="5">
    <location>
        <begin position="1059"/>
        <end position="1072"/>
    </location>
</feature>
<dbReference type="SMART" id="SM00248">
    <property type="entry name" value="ANK"/>
    <property type="match status" value="6"/>
</dbReference>
<feature type="region of interest" description="Disordered" evidence="5">
    <location>
        <begin position="444"/>
        <end position="610"/>
    </location>
</feature>
<feature type="compositionally biased region" description="Basic and acidic residues" evidence="5">
    <location>
        <begin position="546"/>
        <end position="565"/>
    </location>
</feature>
<dbReference type="KEGG" id="ovi:T265_00319"/>
<feature type="region of interest" description="Disordered" evidence="5">
    <location>
        <begin position="1"/>
        <end position="33"/>
    </location>
</feature>
<gene>
    <name evidence="6" type="ORF">T265_00319</name>
</gene>
<feature type="compositionally biased region" description="Basic and acidic residues" evidence="5">
    <location>
        <begin position="454"/>
        <end position="477"/>
    </location>
</feature>
<name>A0A075ACW3_OPIVI</name>
<dbReference type="PRINTS" id="PR01415">
    <property type="entry name" value="ANKYRIN"/>
</dbReference>
<feature type="repeat" description="ANK" evidence="3">
    <location>
        <begin position="144"/>
        <end position="176"/>
    </location>
</feature>
<sequence length="2063" mass="229270">MKMKRLLSRLHKGKRSRSGSPSDSVGSADASQNTSATIRGYSSVQEKEWGKLHKAVWNGDIKKVCLLVRREPMTCDSENRTPLHLACAKGNVEITKELLEFNAKLNVLDSNQHTPLMKAIEAKSYACVELLIAYRADLLIVDANGDNALHQAAQSGHIQITRKLLMSGISVDVQNSSGRTALHLAVNNRDTAMVTFLLECNANVNCLDCDGRTPIMLACIVGHLPAVELLLRAGAELDVRDEDGWNAIDLAQVHRHDECRTAVIQSMQPYRRSSTLSPKGLNGASVPQNDSTGPMGNISRSGKSSDTPSAGMTPISPPSRTAVDRKYVPKIVIQNTDNGNNDTFDMFISDSEDSDNSARNQGFRGEVAGSEQEGLELITDSVNNSSIQLPSTSNQQNETFARQTTVSPPRTLLEIAKASNTKAQVHKPELVTNLKYDLRRKITSSSEISSVSKPDQEDVESKLHDFPCVDQGEKTDVRPCSPIGSETNSLHSKEEEQPEQSIRNIPSSCPQNTPPPGLMNSLPQGQRQSPDGGNVSTPSSLQKVALDSEAKMRNGLDQISDRPEVIRPSSRTPEVSYRRSPVLSPPPASDNFEDNSWNTDTNSEDRRQLADVEALIGQKIREHAGISFLSRSTAKASTPSSPVTQPFPEGSPLKLDNGGWDSEENLEQVSPRSPRPSNVETNYCHAMDEANHRLYTLAKPAGQLGCQQKESTPQSDWDSATNSAANQFTNNPANPEIKYACGTLKKAMEWDSSLDDTTSVDSNAEDLDPDCLDMQVNTVEKLTKCANNPAVDSRVIKRDEKVGVTQTSKKAEDRSEPRPLDGSTSAHYSQVSASGFCLDPTVFWKTQMQMTSASAKGHVVVSIRSGASDVDESEPVNLSPIVEVAEEDVGVFSWVQRPSERPRPSPVGLADKTDANVKAAGREQQGHESVLLTSTHTSPRCVDIPQLVTDSAPQSLHCKASNQLPESTHGNNLLQTTEEVDVDSIPELPCDDTRHIDAHKCENMASPTNNFSTFYGITTLSDQPRQIEAQSRRALPRITICQQRIWRENTCMQEDSDYSFGQNEPSRNSADSNEVDNGDEFSNDDTSMEDPHLTMNDCTLGDVEKSSINHQFTDIGQDGDGFVSKIGERHSNSLQLPECAPRNRRLPKSVHYDVLPDSNIKNTESMTLGSYAGPQRPEHLIGRASPTNEHTVSTELDDKSVRSGTSSEVIASLNDIDWKQSPMPQKSINNGIGERNQQISEENPEGESIEKDGRLENTSFCIPQVTHNATTNATLDVPKQLLCEKLIQALNALEKEHYSHESLQQALDEAEARIRLLTLEQANLTVSSERKTPMSSEREDMASLNRQLLEFRFRLAEEADGREHAEQALQQNKGLLEEKEERMMELEKQKHQAETDLRRLITQLDEVNKEKTKASCWFRAKIFLEMSTDELLKMVADSKLDAHRLDQLKIELFEIRKRLETERSLWQKGMCELQDKVAHIKESETACRHCDVNKIDQCQQATEEHTPRFTENAVDCRHLILKSESATQFPDKMNSATDVPLIRGMEEVGTMYSMYNLCPTKSSMLFMFFLPSRPIEDDTRVSVDQRKFTSPGQLNFHTIEENLMGTNGEDQLVTLNRLENKDSKRDVTFCEPTTYAVQNGSPAMLDPDTLQSLTENPKKEDKQQIITETTEATLSHLLALVTSTEARVAELRSNFESTKCSHNSEVKQLREKLSLSESQVAELRAMMKSLDQIQIHEKTLEERKAERKSVHVQYEGENGVQPGPHCLNLLTPNDIPALVSEIRRAAITNRELSALQQRVMDLQADRDWLAGENERLIAKLEKKARVSQNSSQTFAYSNWPTVPPPYPTTSVLSSYPVVAPFSLPGPTYPVQCSAVPHCNQHTGVLPTCIIHGQYSAETKAPGRKPSELQPETTDSSSYPISQANNRPLTNVHNSSWSLDQEEPVVERTSSKGRFQVGYENPTRNQNGNDETYGGILKQLLPEVDRSIARHLELGEVTRLKEVGRVAAFPDAGLSRTLQRRTATMLLCDAEKKLKMLEKRCGSKFRPNIDSSDYLDFLKMKYFV</sequence>
<feature type="repeat" description="ANK" evidence="3">
    <location>
        <begin position="78"/>
        <end position="110"/>
    </location>
</feature>
<dbReference type="EMBL" id="KL596621">
    <property type="protein sequence ID" value="KER33875.1"/>
    <property type="molecule type" value="Genomic_DNA"/>
</dbReference>
<feature type="compositionally biased region" description="Polar residues" evidence="5">
    <location>
        <begin position="285"/>
        <end position="310"/>
    </location>
</feature>
<feature type="compositionally biased region" description="Polar residues" evidence="5">
    <location>
        <begin position="499"/>
        <end position="511"/>
    </location>
</feature>
<feature type="region of interest" description="Disordered" evidence="5">
    <location>
        <begin position="269"/>
        <end position="323"/>
    </location>
</feature>
<dbReference type="Pfam" id="PF12796">
    <property type="entry name" value="Ank_2"/>
    <property type="match status" value="2"/>
</dbReference>
<keyword evidence="4" id="KW-0175">Coiled coil</keyword>
<feature type="repeat" description="ANK" evidence="3">
    <location>
        <begin position="177"/>
        <end position="209"/>
    </location>
</feature>
<feature type="region of interest" description="Disordered" evidence="5">
    <location>
        <begin position="1178"/>
        <end position="1205"/>
    </location>
</feature>
<evidence type="ECO:0000256" key="1">
    <source>
        <dbReference type="ARBA" id="ARBA00022737"/>
    </source>
</evidence>
<dbReference type="InterPro" id="IPR036770">
    <property type="entry name" value="Ankyrin_rpt-contain_sf"/>
</dbReference>
<dbReference type="PROSITE" id="PS50088">
    <property type="entry name" value="ANK_REPEAT"/>
    <property type="match status" value="4"/>
</dbReference>
<dbReference type="InterPro" id="IPR002110">
    <property type="entry name" value="Ankyrin_rpt"/>
</dbReference>
<feature type="coiled-coil region" evidence="4">
    <location>
        <begin position="1362"/>
        <end position="1410"/>
    </location>
</feature>
<evidence type="ECO:0000313" key="6">
    <source>
        <dbReference type="EMBL" id="KER33875.1"/>
    </source>
</evidence>
<feature type="region of interest" description="Disordered" evidence="5">
    <location>
        <begin position="1898"/>
        <end position="1949"/>
    </location>
</feature>
<dbReference type="CTD" id="20314507"/>
<evidence type="ECO:0000256" key="2">
    <source>
        <dbReference type="ARBA" id="ARBA00023043"/>
    </source>
</evidence>
<feature type="compositionally biased region" description="Low complexity" evidence="5">
    <location>
        <begin position="18"/>
        <end position="31"/>
    </location>
</feature>
<evidence type="ECO:0000256" key="3">
    <source>
        <dbReference type="PROSITE-ProRule" id="PRU00023"/>
    </source>
</evidence>
<dbReference type="RefSeq" id="XP_009162328.1">
    <property type="nucleotide sequence ID" value="XM_009164064.1"/>
</dbReference>
<evidence type="ECO:0000256" key="4">
    <source>
        <dbReference type="SAM" id="Coils"/>
    </source>
</evidence>
<evidence type="ECO:0000313" key="7">
    <source>
        <dbReference type="Proteomes" id="UP000054324"/>
    </source>
</evidence>
<feature type="coiled-coil region" evidence="4">
    <location>
        <begin position="1293"/>
        <end position="1320"/>
    </location>
</feature>
<feature type="region of interest" description="Disordered" evidence="5">
    <location>
        <begin position="1219"/>
        <end position="1249"/>
    </location>
</feature>
<dbReference type="OrthoDB" id="6066131at2759"/>
<feature type="compositionally biased region" description="Basic and acidic residues" evidence="5">
    <location>
        <begin position="809"/>
        <end position="819"/>
    </location>
</feature>
<reference evidence="6 7" key="1">
    <citation type="submission" date="2013-11" db="EMBL/GenBank/DDBJ databases">
        <title>Opisthorchis viverrini - life in the bile duct.</title>
        <authorList>
            <person name="Young N.D."/>
            <person name="Nagarajan N."/>
            <person name="Lin S.J."/>
            <person name="Korhonen P.K."/>
            <person name="Jex A.R."/>
            <person name="Hall R.S."/>
            <person name="Safavi-Hemami H."/>
            <person name="Kaewkong W."/>
            <person name="Bertrand D."/>
            <person name="Gao S."/>
            <person name="Seet Q."/>
            <person name="Wongkham S."/>
            <person name="Teh B.T."/>
            <person name="Wongkham C."/>
            <person name="Intapan P.M."/>
            <person name="Maleewong W."/>
            <person name="Yang X."/>
            <person name="Hu M."/>
            <person name="Wang Z."/>
            <person name="Hofmann A."/>
            <person name="Sternberg P.W."/>
            <person name="Tan P."/>
            <person name="Wang J."/>
            <person name="Gasser R.B."/>
        </authorList>
    </citation>
    <scope>NUCLEOTIDE SEQUENCE [LARGE SCALE GENOMIC DNA]</scope>
</reference>
<dbReference type="PROSITE" id="PS50297">
    <property type="entry name" value="ANK_REP_REGION"/>
    <property type="match status" value="4"/>
</dbReference>
<feature type="compositionally biased region" description="Basic residues" evidence="5">
    <location>
        <begin position="1"/>
        <end position="17"/>
    </location>
</feature>
<evidence type="ECO:0000256" key="5">
    <source>
        <dbReference type="SAM" id="MobiDB-lite"/>
    </source>
</evidence>
<dbReference type="PANTHER" id="PTHR24173">
    <property type="entry name" value="ANKYRIN REPEAT CONTAINING"/>
    <property type="match status" value="1"/>
</dbReference>
<feature type="region of interest" description="Disordered" evidence="5">
    <location>
        <begin position="1056"/>
        <end position="1090"/>
    </location>
</feature>
<feature type="region of interest" description="Disordered" evidence="5">
    <location>
        <begin position="630"/>
        <end position="680"/>
    </location>
</feature>
<feature type="compositionally biased region" description="Polar residues" evidence="5">
    <location>
        <begin position="1185"/>
        <end position="1194"/>
    </location>
</feature>
<feature type="compositionally biased region" description="Polar residues" evidence="5">
    <location>
        <begin position="1909"/>
        <end position="1938"/>
    </location>
</feature>
<keyword evidence="1" id="KW-0677">Repeat</keyword>
<dbReference type="SUPFAM" id="SSF48403">
    <property type="entry name" value="Ankyrin repeat"/>
    <property type="match status" value="1"/>
</dbReference>